<comment type="subcellular location">
    <subcellularLocation>
        <location evidence="1">Periplasm</location>
    </subcellularLocation>
</comment>
<sequence>MSIFRFAGLVTAGLLSAAPLMAADYTIRLANSLSPGEPTNEAAAFFAEEVAKRTDGRVEIQVFPAQQLGSEKDVNQMMRQGAPMISVTSSGYLSDFVPDIGVLEGPYLLDEPEQFNKLVESEWFGGIQSAFDEVGITFLVDNALFGGRNILANEPVRSPADIEGMTVRVPPNTVFIETFEAMGARPTTVEWAEVYSALQQNVVEAAEAPLGSLWGSKLYETRDTISMTNHFTAFTFWVINADYFASLPEDIQEVMLEVGAEAGALCTELTLERDEAYKAQFRDAGITIVEDVDIAAFREQTAGVYDAFPDWTPGLYTTIRGILDAE</sequence>
<dbReference type="NCBIfam" id="TIGR00787">
    <property type="entry name" value="dctP"/>
    <property type="match status" value="1"/>
</dbReference>
<dbReference type="Proteomes" id="UP000215377">
    <property type="component" value="Unassembled WGS sequence"/>
</dbReference>
<feature type="chain" id="PRO_5012217588" description="C4-dicarboxylate ABC transporter substrate-binding protein" evidence="4">
    <location>
        <begin position="23"/>
        <end position="326"/>
    </location>
</feature>
<dbReference type="InterPro" id="IPR004682">
    <property type="entry name" value="TRAP_DctP"/>
</dbReference>
<evidence type="ECO:0000313" key="6">
    <source>
        <dbReference type="Proteomes" id="UP000215377"/>
    </source>
</evidence>
<dbReference type="PANTHER" id="PTHR33376:SF3">
    <property type="entry name" value="C4-DICARBOXYLATE-BINDING PROTEIN"/>
    <property type="match status" value="1"/>
</dbReference>
<proteinExistence type="predicted"/>
<dbReference type="EMBL" id="AQQR01000010">
    <property type="protein sequence ID" value="OWU70986.1"/>
    <property type="molecule type" value="Genomic_DNA"/>
</dbReference>
<gene>
    <name evidence="5" type="ORF">ATO3_19300</name>
</gene>
<dbReference type="InterPro" id="IPR018389">
    <property type="entry name" value="DctP_fam"/>
</dbReference>
<feature type="signal peptide" evidence="4">
    <location>
        <begin position="1"/>
        <end position="22"/>
    </location>
</feature>
<evidence type="ECO:0000256" key="4">
    <source>
        <dbReference type="SAM" id="SignalP"/>
    </source>
</evidence>
<evidence type="ECO:0000313" key="5">
    <source>
        <dbReference type="EMBL" id="OWU70986.1"/>
    </source>
</evidence>
<dbReference type="OrthoDB" id="8673861at2"/>
<dbReference type="Pfam" id="PF03480">
    <property type="entry name" value="DctP"/>
    <property type="match status" value="1"/>
</dbReference>
<keyword evidence="3" id="KW-0574">Periplasm</keyword>
<name>A0A225NEE0_9RHOB</name>
<dbReference type="Gene3D" id="3.40.190.170">
    <property type="entry name" value="Bacterial extracellular solute-binding protein, family 7"/>
    <property type="match status" value="1"/>
</dbReference>
<dbReference type="InterPro" id="IPR038404">
    <property type="entry name" value="TRAP_DctP_sf"/>
</dbReference>
<evidence type="ECO:0008006" key="7">
    <source>
        <dbReference type="Google" id="ProtNLM"/>
    </source>
</evidence>
<keyword evidence="2 4" id="KW-0732">Signal</keyword>
<dbReference type="GO" id="GO:0030288">
    <property type="term" value="C:outer membrane-bounded periplasmic space"/>
    <property type="evidence" value="ECO:0007669"/>
    <property type="project" value="InterPro"/>
</dbReference>
<evidence type="ECO:0000256" key="2">
    <source>
        <dbReference type="ARBA" id="ARBA00022729"/>
    </source>
</evidence>
<keyword evidence="6" id="KW-1185">Reference proteome</keyword>
<organism evidence="5 6">
    <name type="scientific">Marinibacterium profundimaris</name>
    <dbReference type="NCBI Taxonomy" id="1679460"/>
    <lineage>
        <taxon>Bacteria</taxon>
        <taxon>Pseudomonadati</taxon>
        <taxon>Pseudomonadota</taxon>
        <taxon>Alphaproteobacteria</taxon>
        <taxon>Rhodobacterales</taxon>
        <taxon>Paracoccaceae</taxon>
        <taxon>Marinibacterium</taxon>
    </lineage>
</organism>
<dbReference type="CDD" id="cd13669">
    <property type="entry name" value="PBP2_TRAP_TM0322_like"/>
    <property type="match status" value="1"/>
</dbReference>
<evidence type="ECO:0000256" key="1">
    <source>
        <dbReference type="ARBA" id="ARBA00004418"/>
    </source>
</evidence>
<evidence type="ECO:0000256" key="3">
    <source>
        <dbReference type="ARBA" id="ARBA00022764"/>
    </source>
</evidence>
<dbReference type="RefSeq" id="WP_088651540.1">
    <property type="nucleotide sequence ID" value="NZ_AQQR01000010.1"/>
</dbReference>
<dbReference type="PIRSF" id="PIRSF006470">
    <property type="entry name" value="DctB"/>
    <property type="match status" value="1"/>
</dbReference>
<dbReference type="AlphaFoldDB" id="A0A225NEE0"/>
<accession>A0A225NEE0</accession>
<dbReference type="PANTHER" id="PTHR33376">
    <property type="match status" value="1"/>
</dbReference>
<protein>
    <recommendedName>
        <fullName evidence="7">C4-dicarboxylate ABC transporter substrate-binding protein</fullName>
    </recommendedName>
</protein>
<comment type="caution">
    <text evidence="5">The sequence shown here is derived from an EMBL/GenBank/DDBJ whole genome shotgun (WGS) entry which is preliminary data.</text>
</comment>
<dbReference type="GO" id="GO:0055085">
    <property type="term" value="P:transmembrane transport"/>
    <property type="evidence" value="ECO:0007669"/>
    <property type="project" value="InterPro"/>
</dbReference>
<reference evidence="5 6" key="1">
    <citation type="submission" date="2013-04" db="EMBL/GenBank/DDBJ databases">
        <title>Oceanicola sp. 22II1-22F33 Genome Sequencing.</title>
        <authorList>
            <person name="Lai Q."/>
            <person name="Li G."/>
            <person name="Shao Z."/>
        </authorList>
    </citation>
    <scope>NUCLEOTIDE SEQUENCE [LARGE SCALE GENOMIC DNA]</scope>
    <source>
        <strain evidence="5 6">22II1-22F33</strain>
    </source>
</reference>
<dbReference type="NCBIfam" id="NF037995">
    <property type="entry name" value="TRAP_S1"/>
    <property type="match status" value="1"/>
</dbReference>